<feature type="domain" description="LysM" evidence="2">
    <location>
        <begin position="482"/>
        <end position="531"/>
    </location>
</feature>
<feature type="compositionally biased region" description="Low complexity" evidence="1">
    <location>
        <begin position="432"/>
        <end position="453"/>
    </location>
</feature>
<evidence type="ECO:0000256" key="1">
    <source>
        <dbReference type="SAM" id="MobiDB-lite"/>
    </source>
</evidence>
<sequence length="545" mass="55857">MTAELRRSLGLAGIGLLGGFLLVVGLFGAGEFMKRATEPARAPQTDARPPVAALETPAGRGTASEPDAASEASGKARAGSAGAAPDAKPLANLSPDAMPGIAPEAKGEPRKPAAAGPESGPSFDLIRVEPDGEAVVAGRGLPNTSVEMLVNGKIVARALADPNGQFAIVPPALPPGNSEIVLRSTGSEGRETRSKQSVAVVVAPTRDTKPLVALTSPDQPTVVLSQPEAKNEVAEARPGAERAPAGAPRGDPRAAEARAKTEAQGANPVKIVSVDAQENGRLFITSRATPGSTVRLYLNDTLVAPGSVGHDGTVTFTIGRGVRPGDYKIRIDQVDTVTGKVRARSEVAFNYPVPARVASREPEAAGLPAPASRPAAEPPGPTAAAEPKPPSATASGPHTPAPPGPRERPHAQAGPQADAGPQAHARADATPRAEAAPGAAAPEDRAAVATAPAQGGVQMSAQVETPAARSEGTPGVFVAEISTARITRGDSLWQISRRTYGKGDRYTVIYDANQQQIRDPDLIYPGQIFVLPTDDGTAQRQKKRG</sequence>
<dbReference type="InterPro" id="IPR018392">
    <property type="entry name" value="LysM"/>
</dbReference>
<feature type="region of interest" description="Disordered" evidence="1">
    <location>
        <begin position="37"/>
        <end position="124"/>
    </location>
</feature>
<dbReference type="Proteomes" id="UP000245926">
    <property type="component" value="Chromosome"/>
</dbReference>
<dbReference type="InterPro" id="IPR052196">
    <property type="entry name" value="Bact_Kbp"/>
</dbReference>
<accession>A0A2U8W285</accession>
<dbReference type="Gene3D" id="3.10.350.10">
    <property type="entry name" value="LysM domain"/>
    <property type="match status" value="1"/>
</dbReference>
<feature type="region of interest" description="Disordered" evidence="1">
    <location>
        <begin position="358"/>
        <end position="472"/>
    </location>
</feature>
<feature type="compositionally biased region" description="Low complexity" evidence="1">
    <location>
        <begin position="411"/>
        <end position="424"/>
    </location>
</feature>
<evidence type="ECO:0000313" key="4">
    <source>
        <dbReference type="Proteomes" id="UP000245926"/>
    </source>
</evidence>
<dbReference type="PANTHER" id="PTHR34700">
    <property type="entry name" value="POTASSIUM BINDING PROTEIN KBP"/>
    <property type="match status" value="1"/>
</dbReference>
<dbReference type="PROSITE" id="PS51782">
    <property type="entry name" value="LYSM"/>
    <property type="match status" value="1"/>
</dbReference>
<dbReference type="OrthoDB" id="370541at2"/>
<proteinExistence type="predicted"/>
<gene>
    <name evidence="3" type="ORF">DK389_03500</name>
</gene>
<organism evidence="3 4">
    <name type="scientific">Methylobacterium durans</name>
    <dbReference type="NCBI Taxonomy" id="2202825"/>
    <lineage>
        <taxon>Bacteria</taxon>
        <taxon>Pseudomonadati</taxon>
        <taxon>Pseudomonadota</taxon>
        <taxon>Alphaproteobacteria</taxon>
        <taxon>Hyphomicrobiales</taxon>
        <taxon>Methylobacteriaceae</taxon>
        <taxon>Methylobacterium</taxon>
    </lineage>
</organism>
<protein>
    <recommendedName>
        <fullName evidence="2">LysM domain-containing protein</fullName>
    </recommendedName>
</protein>
<reference evidence="4" key="1">
    <citation type="submission" date="2018-05" db="EMBL/GenBank/DDBJ databases">
        <title>Complete Genome Sequence of Methylobacterium sp. 17SD2-17.</title>
        <authorList>
            <person name="Srinivasan S."/>
        </authorList>
    </citation>
    <scope>NUCLEOTIDE SEQUENCE [LARGE SCALE GENOMIC DNA]</scope>
    <source>
        <strain evidence="4">17SD2-17</strain>
    </source>
</reference>
<feature type="region of interest" description="Disordered" evidence="1">
    <location>
        <begin position="226"/>
        <end position="264"/>
    </location>
</feature>
<feature type="compositionally biased region" description="Low complexity" evidence="1">
    <location>
        <begin position="69"/>
        <end position="87"/>
    </location>
</feature>
<dbReference type="InterPro" id="IPR036779">
    <property type="entry name" value="LysM_dom_sf"/>
</dbReference>
<dbReference type="PANTHER" id="PTHR34700:SF4">
    <property type="entry name" value="PHAGE-LIKE ELEMENT PBSX PROTEIN XKDP"/>
    <property type="match status" value="1"/>
</dbReference>
<dbReference type="Pfam" id="PF01476">
    <property type="entry name" value="LysM"/>
    <property type="match status" value="1"/>
</dbReference>
<evidence type="ECO:0000259" key="2">
    <source>
        <dbReference type="PROSITE" id="PS51782"/>
    </source>
</evidence>
<name>A0A2U8W285_9HYPH</name>
<dbReference type="AlphaFoldDB" id="A0A2U8W285"/>
<dbReference type="SMART" id="SM00257">
    <property type="entry name" value="LysM"/>
    <property type="match status" value="1"/>
</dbReference>
<dbReference type="CDD" id="cd00118">
    <property type="entry name" value="LysM"/>
    <property type="match status" value="1"/>
</dbReference>
<dbReference type="EMBL" id="CP029550">
    <property type="protein sequence ID" value="AWN39768.1"/>
    <property type="molecule type" value="Genomic_DNA"/>
</dbReference>
<feature type="compositionally biased region" description="Basic and acidic residues" evidence="1">
    <location>
        <begin position="229"/>
        <end position="240"/>
    </location>
</feature>
<feature type="compositionally biased region" description="Basic and acidic residues" evidence="1">
    <location>
        <begin position="250"/>
        <end position="261"/>
    </location>
</feature>
<dbReference type="RefSeq" id="WP_109887455.1">
    <property type="nucleotide sequence ID" value="NZ_CP029550.1"/>
</dbReference>
<dbReference type="KEGG" id="mets:DK389_03500"/>
<keyword evidence="4" id="KW-1185">Reference proteome</keyword>
<evidence type="ECO:0000313" key="3">
    <source>
        <dbReference type="EMBL" id="AWN39768.1"/>
    </source>
</evidence>